<gene>
    <name evidence="1" type="ORF">ACH5RR_001514</name>
</gene>
<comment type="caution">
    <text evidence="1">The sequence shown here is derived from an EMBL/GenBank/DDBJ whole genome shotgun (WGS) entry which is preliminary data.</text>
</comment>
<proteinExistence type="predicted"/>
<keyword evidence="2" id="KW-1185">Reference proteome</keyword>
<evidence type="ECO:0000313" key="1">
    <source>
        <dbReference type="EMBL" id="KAL3538148.1"/>
    </source>
</evidence>
<name>A0ABD3B3Q9_9GENT</name>
<reference evidence="1 2" key="1">
    <citation type="submission" date="2024-11" db="EMBL/GenBank/DDBJ databases">
        <title>A near-complete genome assembly of Cinchona calisaya.</title>
        <authorList>
            <person name="Lian D.C."/>
            <person name="Zhao X.W."/>
            <person name="Wei L."/>
        </authorList>
    </citation>
    <scope>NUCLEOTIDE SEQUENCE [LARGE SCALE GENOMIC DNA]</scope>
    <source>
        <tissue evidence="1">Nenye</tissue>
    </source>
</reference>
<evidence type="ECO:0000313" key="2">
    <source>
        <dbReference type="Proteomes" id="UP001630127"/>
    </source>
</evidence>
<protein>
    <submittedName>
        <fullName evidence="1">Uncharacterized protein</fullName>
    </submittedName>
</protein>
<dbReference type="EMBL" id="JBJUIK010000001">
    <property type="protein sequence ID" value="KAL3538148.1"/>
    <property type="molecule type" value="Genomic_DNA"/>
</dbReference>
<dbReference type="AlphaFoldDB" id="A0ABD3B3Q9"/>
<accession>A0ABD3B3Q9</accession>
<organism evidence="1 2">
    <name type="scientific">Cinchona calisaya</name>
    <dbReference type="NCBI Taxonomy" id="153742"/>
    <lineage>
        <taxon>Eukaryota</taxon>
        <taxon>Viridiplantae</taxon>
        <taxon>Streptophyta</taxon>
        <taxon>Embryophyta</taxon>
        <taxon>Tracheophyta</taxon>
        <taxon>Spermatophyta</taxon>
        <taxon>Magnoliopsida</taxon>
        <taxon>eudicotyledons</taxon>
        <taxon>Gunneridae</taxon>
        <taxon>Pentapetalae</taxon>
        <taxon>asterids</taxon>
        <taxon>lamiids</taxon>
        <taxon>Gentianales</taxon>
        <taxon>Rubiaceae</taxon>
        <taxon>Cinchonoideae</taxon>
        <taxon>Cinchoneae</taxon>
        <taxon>Cinchona</taxon>
    </lineage>
</organism>
<sequence length="151" mass="17176">MDTFGFLYFEQATNQDGREYVHDPKCGQSTSLSHINSEVSTDDHVNWVNDDKIRFGRLTFDPKDENEVIKVQNGIGKMFDALSLVPTLQDLNSQLHDSYEQLQELENQKTVFLKEEARIQVEKLPVEDRCGALISGIVTLGKSLEKGKKDE</sequence>
<dbReference type="Proteomes" id="UP001630127">
    <property type="component" value="Unassembled WGS sequence"/>
</dbReference>